<name>A0A2P2CIL1_9ZZZZ</name>
<dbReference type="InterPro" id="IPR029063">
    <property type="entry name" value="SAM-dependent_MTases_sf"/>
</dbReference>
<reference evidence="1" key="1">
    <citation type="submission" date="2015-08" db="EMBL/GenBank/DDBJ databases">
        <authorList>
            <person name="Babu N.S."/>
            <person name="Beckwith C.J."/>
            <person name="Beseler K.G."/>
            <person name="Brison A."/>
            <person name="Carone J.V."/>
            <person name="Caskin T.P."/>
            <person name="Diamond M."/>
            <person name="Durham M.E."/>
            <person name="Foxe J.M."/>
            <person name="Go M."/>
            <person name="Henderson B.A."/>
            <person name="Jones I.B."/>
            <person name="McGettigan J.A."/>
            <person name="Micheletti S.J."/>
            <person name="Nasrallah M.E."/>
            <person name="Ortiz D."/>
            <person name="Piller C.R."/>
            <person name="Privatt S.R."/>
            <person name="Schneider S.L."/>
            <person name="Sharp S."/>
            <person name="Smith T.C."/>
            <person name="Stanton J.D."/>
            <person name="Ullery H.E."/>
            <person name="Wilson R.J."/>
            <person name="Serrano M.G."/>
            <person name="Buck G."/>
            <person name="Lee V."/>
            <person name="Wang Y."/>
            <person name="Carvalho R."/>
            <person name="Voegtly L."/>
            <person name="Shi R."/>
            <person name="Duckworth R."/>
            <person name="Johnson A."/>
            <person name="Loviza R."/>
            <person name="Walstead R."/>
            <person name="Shah Z."/>
            <person name="Kiflezghi M."/>
            <person name="Wade K."/>
            <person name="Ball S.L."/>
            <person name="Bradley K.W."/>
            <person name="Asai D.J."/>
            <person name="Bowman C.A."/>
            <person name="Russell D.A."/>
            <person name="Pope W.H."/>
            <person name="Jacobs-Sera D."/>
            <person name="Hendrix R.W."/>
            <person name="Hatfull G.F."/>
        </authorList>
    </citation>
    <scope>NUCLEOTIDE SEQUENCE</scope>
</reference>
<accession>A0A2P2CIL1</accession>
<protein>
    <recommendedName>
        <fullName evidence="2">Methyltransferase type 11 domain-containing protein</fullName>
    </recommendedName>
</protein>
<dbReference type="EMBL" id="CZKB01000025">
    <property type="protein sequence ID" value="CUR61819.1"/>
    <property type="molecule type" value="Genomic_DNA"/>
</dbReference>
<evidence type="ECO:0000313" key="1">
    <source>
        <dbReference type="EMBL" id="CUR61819.1"/>
    </source>
</evidence>
<evidence type="ECO:0008006" key="2">
    <source>
        <dbReference type="Google" id="ProtNLM"/>
    </source>
</evidence>
<gene>
    <name evidence="1" type="ORF">NOCA150119</name>
</gene>
<organism evidence="1">
    <name type="scientific">metagenome</name>
    <dbReference type="NCBI Taxonomy" id="256318"/>
    <lineage>
        <taxon>unclassified sequences</taxon>
        <taxon>metagenomes</taxon>
    </lineage>
</organism>
<dbReference type="Gene3D" id="3.40.50.150">
    <property type="entry name" value="Vaccinia Virus protein VP39"/>
    <property type="match status" value="1"/>
</dbReference>
<dbReference type="SUPFAM" id="SSF53335">
    <property type="entry name" value="S-adenosyl-L-methionine-dependent methyltransferases"/>
    <property type="match status" value="1"/>
</dbReference>
<dbReference type="AlphaFoldDB" id="A0A2P2CIL1"/>
<proteinExistence type="predicted"/>
<dbReference type="Pfam" id="PF13489">
    <property type="entry name" value="Methyltransf_23"/>
    <property type="match status" value="1"/>
</dbReference>
<sequence>MNHSFEHVPDPHAMLASATRILAPGGRVLVRMPIMGSVAWERYGMDWSQIDAPRHLVLYTPQAMDAMAAAAGLEVERLFHDSWSFQFWGSELIRRGLPHKGASLAQARTHFSKQQIAAWEKESRALNARGQGDAGGYVLRRA</sequence>